<evidence type="ECO:0000313" key="2">
    <source>
        <dbReference type="EMBL" id="MDA3631140.1"/>
    </source>
</evidence>
<evidence type="ECO:0000313" key="3">
    <source>
        <dbReference type="Proteomes" id="UP001210380"/>
    </source>
</evidence>
<name>A0ABT4VAZ0_9PSEU</name>
<accession>A0ABT4VAZ0</accession>
<sequence>MFEKTQPLSSAELQDQRIEFLPPRTVMSTFPLHGGWDPMLINSGGAGNGGGQGGGQGGGSGGNGGVGVDGGPGGSGTGGNGIGGNGVGGNVFVGPK</sequence>
<gene>
    <name evidence="2" type="ORF">OU415_37340</name>
</gene>
<reference evidence="2 3" key="1">
    <citation type="submission" date="2022-11" db="EMBL/GenBank/DDBJ databases">
        <title>Draft genome sequence of Saccharopolyspora sp. WRP15-2 isolated from rhizosphere soils of wild rice in Thailand.</title>
        <authorList>
            <person name="Duangmal K."/>
            <person name="Kammanee S."/>
            <person name="Muangham S."/>
        </authorList>
    </citation>
    <scope>NUCLEOTIDE SEQUENCE [LARGE SCALE GENOMIC DNA]</scope>
    <source>
        <strain evidence="2 3">WRP15-2</strain>
    </source>
</reference>
<feature type="compositionally biased region" description="Gly residues" evidence="1">
    <location>
        <begin position="44"/>
        <end position="96"/>
    </location>
</feature>
<keyword evidence="3" id="KW-1185">Reference proteome</keyword>
<dbReference type="EMBL" id="JAQGLA010000150">
    <property type="protein sequence ID" value="MDA3631140.1"/>
    <property type="molecule type" value="Genomic_DNA"/>
</dbReference>
<comment type="caution">
    <text evidence="2">The sequence shown here is derived from an EMBL/GenBank/DDBJ whole genome shotgun (WGS) entry which is preliminary data.</text>
</comment>
<dbReference type="RefSeq" id="WP_270954477.1">
    <property type="nucleotide sequence ID" value="NZ_JAQGLA010000150.1"/>
</dbReference>
<proteinExistence type="predicted"/>
<protein>
    <submittedName>
        <fullName evidence="2">Uncharacterized protein</fullName>
    </submittedName>
</protein>
<feature type="region of interest" description="Disordered" evidence="1">
    <location>
        <begin position="41"/>
        <end position="96"/>
    </location>
</feature>
<dbReference type="Proteomes" id="UP001210380">
    <property type="component" value="Unassembled WGS sequence"/>
</dbReference>
<organism evidence="2 3">
    <name type="scientific">Saccharopolyspora oryzae</name>
    <dbReference type="NCBI Taxonomy" id="2997343"/>
    <lineage>
        <taxon>Bacteria</taxon>
        <taxon>Bacillati</taxon>
        <taxon>Actinomycetota</taxon>
        <taxon>Actinomycetes</taxon>
        <taxon>Pseudonocardiales</taxon>
        <taxon>Pseudonocardiaceae</taxon>
        <taxon>Saccharopolyspora</taxon>
    </lineage>
</organism>
<evidence type="ECO:0000256" key="1">
    <source>
        <dbReference type="SAM" id="MobiDB-lite"/>
    </source>
</evidence>